<dbReference type="InterPro" id="IPR026838">
    <property type="entry name" value="YheC/D"/>
</dbReference>
<evidence type="ECO:0000313" key="1">
    <source>
        <dbReference type="EMBL" id="RKL68820.1"/>
    </source>
</evidence>
<dbReference type="OrthoDB" id="7869153at2"/>
<gene>
    <name evidence="1" type="ORF">CR203_01895</name>
</gene>
<dbReference type="Proteomes" id="UP000281498">
    <property type="component" value="Unassembled WGS sequence"/>
</dbReference>
<dbReference type="SUPFAM" id="SSF56059">
    <property type="entry name" value="Glutathione synthetase ATP-binding domain-like"/>
    <property type="match status" value="1"/>
</dbReference>
<dbReference type="EMBL" id="PDOE01000001">
    <property type="protein sequence ID" value="RKL68820.1"/>
    <property type="molecule type" value="Genomic_DNA"/>
</dbReference>
<dbReference type="Gene3D" id="3.30.470.20">
    <property type="entry name" value="ATP-grasp fold, B domain"/>
    <property type="match status" value="1"/>
</dbReference>
<evidence type="ECO:0000313" key="2">
    <source>
        <dbReference type="Proteomes" id="UP000281498"/>
    </source>
</evidence>
<sequence length="271" mass="31963">MRDRHFKIEGGRTLRYTGGSKWKKHKLMMKNIKVQPHLPETAKFTPEILWNYLRKYNKVVLKPVIGRKGRNILKVSRLGESQYEIHLKNKKIIFTSEKETLAYIEKFIRNRKHILQRTYIVQRYIDLATYENKPFDIRVIVQKRKESREWHVTGMVSKVAGKGFVVTNDRSGGGIILPVTSALRKANDDIARNRKEIMKEIERVVLIATKELASYWKKQTIMGLDVGIDREGHVWIIEGNLCPGIKSFYKLNDKTMYRRIKNIRRENKKII</sequence>
<organism evidence="1 2">
    <name type="scientific">Salipaludibacillus neizhouensis</name>
    <dbReference type="NCBI Taxonomy" id="885475"/>
    <lineage>
        <taxon>Bacteria</taxon>
        <taxon>Bacillati</taxon>
        <taxon>Bacillota</taxon>
        <taxon>Bacilli</taxon>
        <taxon>Bacillales</taxon>
        <taxon>Bacillaceae</taxon>
    </lineage>
</organism>
<dbReference type="AlphaFoldDB" id="A0A3A9KDJ6"/>
<proteinExistence type="predicted"/>
<protein>
    <recommendedName>
        <fullName evidence="3">ATP-grasp domain-containing protein</fullName>
    </recommendedName>
</protein>
<comment type="caution">
    <text evidence="1">The sequence shown here is derived from an EMBL/GenBank/DDBJ whole genome shotgun (WGS) entry which is preliminary data.</text>
</comment>
<name>A0A3A9KDJ6_9BACI</name>
<keyword evidence="2" id="KW-1185">Reference proteome</keyword>
<reference evidence="1 2" key="1">
    <citation type="submission" date="2017-10" db="EMBL/GenBank/DDBJ databases">
        <title>Bacillus sp. nov., a halophilic bacterium isolated from a Keqin Lake.</title>
        <authorList>
            <person name="Wang H."/>
        </authorList>
    </citation>
    <scope>NUCLEOTIDE SEQUENCE [LARGE SCALE GENOMIC DNA]</scope>
    <source>
        <strain evidence="1 2">KCTC 13187</strain>
    </source>
</reference>
<accession>A0A3A9KDJ6</accession>
<evidence type="ECO:0008006" key="3">
    <source>
        <dbReference type="Google" id="ProtNLM"/>
    </source>
</evidence>
<dbReference type="Pfam" id="PF14398">
    <property type="entry name" value="ATPgrasp_YheCD"/>
    <property type="match status" value="1"/>
</dbReference>